<comment type="caution">
    <text evidence="5">The sequence shown here is derived from an EMBL/GenBank/DDBJ whole genome shotgun (WGS) entry which is preliminary data.</text>
</comment>
<evidence type="ECO:0000256" key="2">
    <source>
        <dbReference type="ARBA" id="ARBA00023043"/>
    </source>
</evidence>
<sequence length="213" mass="23547">MRVLLLLPLAVFPTHEGRLFFHHEERQESRWTQPDELGGVLGTWAEVVDESQPSRPTFWRNELLRLSLWKDPRPTTSIFQAALDGNLFFMQLYAEVEGRLDVVDPAGLSALHYACAGGSMQGALFLLQRQAEVDLPDRTGATPLVVACKYGCADVVKVLLDARASLQACCHGGNTALHEAAAMGRLDCCHLLLLCGADASLPNDTVRPPWIWR</sequence>
<keyword evidence="2 3" id="KW-0040">ANK repeat</keyword>
<gene>
    <name evidence="5" type="ORF">PCOR1329_LOCUS36154</name>
</gene>
<reference evidence="5" key="1">
    <citation type="submission" date="2023-10" db="EMBL/GenBank/DDBJ databases">
        <authorList>
            <person name="Chen Y."/>
            <person name="Shah S."/>
            <person name="Dougan E. K."/>
            <person name="Thang M."/>
            <person name="Chan C."/>
        </authorList>
    </citation>
    <scope>NUCLEOTIDE SEQUENCE [LARGE SCALE GENOMIC DNA]</scope>
</reference>
<dbReference type="Proteomes" id="UP001189429">
    <property type="component" value="Unassembled WGS sequence"/>
</dbReference>
<dbReference type="SMART" id="SM00248">
    <property type="entry name" value="ANK"/>
    <property type="match status" value="3"/>
</dbReference>
<dbReference type="SUPFAM" id="SSF48403">
    <property type="entry name" value="Ankyrin repeat"/>
    <property type="match status" value="1"/>
</dbReference>
<keyword evidence="6" id="KW-1185">Reference proteome</keyword>
<dbReference type="PROSITE" id="PS50088">
    <property type="entry name" value="ANK_REPEAT"/>
    <property type="match status" value="3"/>
</dbReference>
<dbReference type="InterPro" id="IPR002110">
    <property type="entry name" value="Ankyrin_rpt"/>
</dbReference>
<dbReference type="Gene3D" id="1.25.40.20">
    <property type="entry name" value="Ankyrin repeat-containing domain"/>
    <property type="match status" value="1"/>
</dbReference>
<accession>A0ABN9T727</accession>
<dbReference type="PANTHER" id="PTHR24173:SF74">
    <property type="entry name" value="ANKYRIN REPEAT DOMAIN-CONTAINING PROTEIN 16"/>
    <property type="match status" value="1"/>
</dbReference>
<evidence type="ECO:0000313" key="5">
    <source>
        <dbReference type="EMBL" id="CAK0840808.1"/>
    </source>
</evidence>
<dbReference type="EMBL" id="CAUYUJ010014402">
    <property type="protein sequence ID" value="CAK0840808.1"/>
    <property type="molecule type" value="Genomic_DNA"/>
</dbReference>
<evidence type="ECO:0000256" key="3">
    <source>
        <dbReference type="PROSITE-ProRule" id="PRU00023"/>
    </source>
</evidence>
<dbReference type="PROSITE" id="PS50297">
    <property type="entry name" value="ANK_REP_REGION"/>
    <property type="match status" value="3"/>
</dbReference>
<feature type="repeat" description="ANK" evidence="3">
    <location>
        <begin position="106"/>
        <end position="138"/>
    </location>
</feature>
<feature type="repeat" description="ANK" evidence="3">
    <location>
        <begin position="139"/>
        <end position="171"/>
    </location>
</feature>
<organism evidence="5 6">
    <name type="scientific">Prorocentrum cordatum</name>
    <dbReference type="NCBI Taxonomy" id="2364126"/>
    <lineage>
        <taxon>Eukaryota</taxon>
        <taxon>Sar</taxon>
        <taxon>Alveolata</taxon>
        <taxon>Dinophyceae</taxon>
        <taxon>Prorocentrales</taxon>
        <taxon>Prorocentraceae</taxon>
        <taxon>Prorocentrum</taxon>
    </lineage>
</organism>
<name>A0ABN9T727_9DINO</name>
<evidence type="ECO:0000256" key="4">
    <source>
        <dbReference type="SAM" id="SignalP"/>
    </source>
</evidence>
<protein>
    <submittedName>
        <fullName evidence="5">Uncharacterized protein</fullName>
    </submittedName>
</protein>
<keyword evidence="1" id="KW-0677">Repeat</keyword>
<feature type="repeat" description="ANK" evidence="3">
    <location>
        <begin position="172"/>
        <end position="204"/>
    </location>
</feature>
<evidence type="ECO:0000313" key="6">
    <source>
        <dbReference type="Proteomes" id="UP001189429"/>
    </source>
</evidence>
<dbReference type="InterPro" id="IPR036770">
    <property type="entry name" value="Ankyrin_rpt-contain_sf"/>
</dbReference>
<evidence type="ECO:0000256" key="1">
    <source>
        <dbReference type="ARBA" id="ARBA00022737"/>
    </source>
</evidence>
<keyword evidence="4" id="KW-0732">Signal</keyword>
<dbReference type="PANTHER" id="PTHR24173">
    <property type="entry name" value="ANKYRIN REPEAT CONTAINING"/>
    <property type="match status" value="1"/>
</dbReference>
<proteinExistence type="predicted"/>
<dbReference type="Pfam" id="PF12796">
    <property type="entry name" value="Ank_2"/>
    <property type="match status" value="1"/>
</dbReference>
<feature type="signal peptide" evidence="4">
    <location>
        <begin position="1"/>
        <end position="17"/>
    </location>
</feature>
<feature type="chain" id="PRO_5046024407" evidence="4">
    <location>
        <begin position="18"/>
        <end position="213"/>
    </location>
</feature>